<evidence type="ECO:0000256" key="1">
    <source>
        <dbReference type="SAM" id="MobiDB-lite"/>
    </source>
</evidence>
<dbReference type="EMBL" id="NXIF01000038">
    <property type="protein sequence ID" value="PKI80300.1"/>
    <property type="molecule type" value="Genomic_DNA"/>
</dbReference>
<dbReference type="AlphaFoldDB" id="A0A2N1J157"/>
<comment type="caution">
    <text evidence="3">The sequence shown here is derived from an EMBL/GenBank/DDBJ whole genome shotgun (WGS) entry which is preliminary data.</text>
</comment>
<evidence type="ECO:0000313" key="3">
    <source>
        <dbReference type="EMBL" id="PKI80300.1"/>
    </source>
</evidence>
<accession>A0A2N1J157</accession>
<feature type="signal peptide" evidence="2">
    <location>
        <begin position="1"/>
        <end position="25"/>
    </location>
</feature>
<organism evidence="3 4">
    <name type="scientific">Malaciobacter halophilus</name>
    <dbReference type="NCBI Taxonomy" id="197482"/>
    <lineage>
        <taxon>Bacteria</taxon>
        <taxon>Pseudomonadati</taxon>
        <taxon>Campylobacterota</taxon>
        <taxon>Epsilonproteobacteria</taxon>
        <taxon>Campylobacterales</taxon>
        <taxon>Arcobacteraceae</taxon>
        <taxon>Malaciobacter</taxon>
    </lineage>
</organism>
<protein>
    <recommendedName>
        <fullName evidence="5">Low-complexity protein</fullName>
    </recommendedName>
</protein>
<dbReference type="OrthoDB" id="5349344at2"/>
<dbReference type="KEGG" id="ahs:AHALO_0098"/>
<evidence type="ECO:0008006" key="5">
    <source>
        <dbReference type="Google" id="ProtNLM"/>
    </source>
</evidence>
<dbReference type="RefSeq" id="WP_101185299.1">
    <property type="nucleotide sequence ID" value="NZ_CP031218.1"/>
</dbReference>
<name>A0A2N1J157_9BACT</name>
<feature type="region of interest" description="Disordered" evidence="1">
    <location>
        <begin position="81"/>
        <end position="111"/>
    </location>
</feature>
<dbReference type="Proteomes" id="UP000233248">
    <property type="component" value="Unassembled WGS sequence"/>
</dbReference>
<sequence length="111" mass="11012">MKSNTKLKLAGAMLGAALTTTTAIAGNGGACGAGKCGADTKKIEKKGACGSGKCGGDMQKEMKKSMKGSCGAGKCGGDMRSSDMKNDMQNSSMRKDKKVTGSCGAGKCGSN</sequence>
<feature type="chain" id="PRO_5014793759" description="Low-complexity protein" evidence="2">
    <location>
        <begin position="26"/>
        <end position="111"/>
    </location>
</feature>
<gene>
    <name evidence="3" type="ORF">CP960_10135</name>
</gene>
<reference evidence="3 4" key="1">
    <citation type="submission" date="2017-09" db="EMBL/GenBank/DDBJ databases">
        <title>Genomics of the genus Arcobacter.</title>
        <authorList>
            <person name="Perez-Cataluna A."/>
            <person name="Figueras M.J."/>
            <person name="Salas-Masso N."/>
        </authorList>
    </citation>
    <scope>NUCLEOTIDE SEQUENCE [LARGE SCALE GENOMIC DNA]</scope>
    <source>
        <strain evidence="3 4">DSM 18005</strain>
    </source>
</reference>
<evidence type="ECO:0000256" key="2">
    <source>
        <dbReference type="SAM" id="SignalP"/>
    </source>
</evidence>
<keyword evidence="4" id="KW-1185">Reference proteome</keyword>
<evidence type="ECO:0000313" key="4">
    <source>
        <dbReference type="Proteomes" id="UP000233248"/>
    </source>
</evidence>
<proteinExistence type="predicted"/>
<keyword evidence="2" id="KW-0732">Signal</keyword>